<evidence type="ECO:0000313" key="7">
    <source>
        <dbReference type="EMBL" id="MDZ5472340.1"/>
    </source>
</evidence>
<organism evidence="7 8">
    <name type="scientific">Robertmurraya mangrovi</name>
    <dbReference type="NCBI Taxonomy" id="3098077"/>
    <lineage>
        <taxon>Bacteria</taxon>
        <taxon>Bacillati</taxon>
        <taxon>Bacillota</taxon>
        <taxon>Bacilli</taxon>
        <taxon>Bacillales</taxon>
        <taxon>Bacillaceae</taxon>
        <taxon>Robertmurraya</taxon>
    </lineage>
</organism>
<dbReference type="InterPro" id="IPR043149">
    <property type="entry name" value="TagF_N"/>
</dbReference>
<evidence type="ECO:0000313" key="8">
    <source>
        <dbReference type="Proteomes" id="UP001290455"/>
    </source>
</evidence>
<dbReference type="InterPro" id="IPR043148">
    <property type="entry name" value="TagF_C"/>
</dbReference>
<comment type="subcellular location">
    <subcellularLocation>
        <location evidence="1">Cell membrane</location>
        <topology evidence="1">Peripheral membrane protein</topology>
    </subcellularLocation>
</comment>
<dbReference type="Gene3D" id="3.40.50.12580">
    <property type="match status" value="1"/>
</dbReference>
<keyword evidence="8" id="KW-1185">Reference proteome</keyword>
<dbReference type="SUPFAM" id="SSF53756">
    <property type="entry name" value="UDP-Glycosyltransferase/glycogen phosphorylase"/>
    <property type="match status" value="1"/>
</dbReference>
<protein>
    <submittedName>
        <fullName evidence="7">CDP-glycerol glycerophosphotransferase family protein</fullName>
    </submittedName>
</protein>
<evidence type="ECO:0000256" key="6">
    <source>
        <dbReference type="ARBA" id="ARBA00023136"/>
    </source>
</evidence>
<evidence type="ECO:0000256" key="5">
    <source>
        <dbReference type="ARBA" id="ARBA00022944"/>
    </source>
</evidence>
<dbReference type="Proteomes" id="UP001290455">
    <property type="component" value="Unassembled WGS sequence"/>
</dbReference>
<name>A0ABU5IYU4_9BACI</name>
<comment type="similarity">
    <text evidence="2">Belongs to the CDP-glycerol glycerophosphotransferase family.</text>
</comment>
<accession>A0ABU5IYU4</accession>
<evidence type="ECO:0000256" key="1">
    <source>
        <dbReference type="ARBA" id="ARBA00004202"/>
    </source>
</evidence>
<dbReference type="Gene3D" id="3.40.50.11820">
    <property type="match status" value="1"/>
</dbReference>
<evidence type="ECO:0000256" key="2">
    <source>
        <dbReference type="ARBA" id="ARBA00010488"/>
    </source>
</evidence>
<reference evidence="7 8" key="1">
    <citation type="submission" date="2023-11" db="EMBL/GenBank/DDBJ databases">
        <title>Bacillus jintuensis, isolated from a mudflat on the Beibu Gulf coast.</title>
        <authorList>
            <person name="Li M."/>
        </authorList>
    </citation>
    <scope>NUCLEOTIDE SEQUENCE [LARGE SCALE GENOMIC DNA]</scope>
    <source>
        <strain evidence="7 8">31A1R</strain>
    </source>
</reference>
<proteinExistence type="inferred from homology"/>
<dbReference type="RefSeq" id="WP_322446632.1">
    <property type="nucleotide sequence ID" value="NZ_JAXOFX010000006.1"/>
</dbReference>
<keyword evidence="3" id="KW-1003">Cell membrane</keyword>
<keyword evidence="5" id="KW-0777">Teichoic acid biosynthesis</keyword>
<dbReference type="InterPro" id="IPR051612">
    <property type="entry name" value="Teichoic_Acid_Biosynth"/>
</dbReference>
<evidence type="ECO:0000256" key="3">
    <source>
        <dbReference type="ARBA" id="ARBA00022475"/>
    </source>
</evidence>
<dbReference type="InterPro" id="IPR007554">
    <property type="entry name" value="Glycerophosphate_synth"/>
</dbReference>
<sequence>MIRRKKQLNKTCLLDSLYFKNKDLHIQMIFPHFTPIEQDQLTLLFVERYTTKKKEYPLSRIDTKVQACLTEQDLEGLLTEGKDWDLYVTHLINDSSERTRLQSNYSELELQFFLKDNKLLTPFTTNKGNISFKSQLPNFIAKIHQIDFVNKDHIRIEGYVVNPLWTQEPPDLKRTLVFSTNDDEYLFEVPLKTMNRFDFVNGIPTEGRDFKNIGYEAQFPIENLLSYHNQALTLKVKIKFSYSEGYKMVTTETTPIKIKVPDFKQKSLSKKVNGTKKLILITKTQKTEHLTISVSDHNFDLKTKLKETLVIIKKHSVVKRLYKHAFFCVGKLPSRKTIVVFESFLGKQFSDNPRAIFEYLRENSYPYKLYWSIDKRYVNNFKDKNLNCIPRFSLKWLFIMPRARYWVTNSRMPLWIPKPKKTVYFQTWHGTPLKRLAADMEEVYIPGTTAENYKKNFIKEAKNWDYLISPNAYSTEIFRRAFQFEKDVLETGYPRNDFIYNYNKKETIDRLLEQYRIPSNKKVILYAPTWRDNQFYAKGKYRFDIQLDLDLLKEKLGEDYVILFRLHYLVSENLDLTPYEGFAYDFSNYEDIRELYLLSDILITDYSSVFFDYGNLKRPMIFYVYDIDHYRDNLRGFYFDFEQEAPGPLVRSTEEIIQAIKRFEEDGFMVSKQFDSFYNKFCYLEDGSSTQRVVEKIFSN</sequence>
<comment type="caution">
    <text evidence="7">The sequence shown here is derived from an EMBL/GenBank/DDBJ whole genome shotgun (WGS) entry which is preliminary data.</text>
</comment>
<dbReference type="PANTHER" id="PTHR37316:SF3">
    <property type="entry name" value="TEICHOIC ACID GLYCEROL-PHOSPHATE TRANSFERASE"/>
    <property type="match status" value="1"/>
</dbReference>
<keyword evidence="4" id="KW-0808">Transferase</keyword>
<evidence type="ECO:0000256" key="4">
    <source>
        <dbReference type="ARBA" id="ARBA00022679"/>
    </source>
</evidence>
<keyword evidence="6" id="KW-0472">Membrane</keyword>
<dbReference type="Pfam" id="PF04464">
    <property type="entry name" value="Glyphos_transf"/>
    <property type="match status" value="1"/>
</dbReference>
<dbReference type="PANTHER" id="PTHR37316">
    <property type="entry name" value="TEICHOIC ACID GLYCEROL-PHOSPHATE PRIMASE"/>
    <property type="match status" value="1"/>
</dbReference>
<gene>
    <name evidence="7" type="ORF">SM124_11330</name>
</gene>
<dbReference type="EMBL" id="JAXOFX010000006">
    <property type="protein sequence ID" value="MDZ5472340.1"/>
    <property type="molecule type" value="Genomic_DNA"/>
</dbReference>